<dbReference type="Gene3D" id="1.10.150.670">
    <property type="entry name" value="Crossover junction endonuclease EME1, DNA-binding domain"/>
    <property type="match status" value="1"/>
</dbReference>
<reference evidence="16 17" key="1">
    <citation type="submission" date="2024-04" db="EMBL/GenBank/DDBJ databases">
        <authorList>
            <consortium name="Genoscope - CEA"/>
            <person name="William W."/>
        </authorList>
    </citation>
    <scope>NUCLEOTIDE SEQUENCE [LARGE SCALE GENOMIC DNA]</scope>
</reference>
<dbReference type="GO" id="GO:0000727">
    <property type="term" value="P:double-strand break repair via break-induced replication"/>
    <property type="evidence" value="ECO:0007669"/>
    <property type="project" value="UniProtKB-UniRule"/>
</dbReference>
<keyword evidence="12 13" id="KW-0539">Nucleus</keyword>
<dbReference type="EMBL" id="CAXITT010000368">
    <property type="protein sequence ID" value="CAL1540058.1"/>
    <property type="molecule type" value="Genomic_DNA"/>
</dbReference>
<dbReference type="GO" id="GO:0003677">
    <property type="term" value="F:DNA binding"/>
    <property type="evidence" value="ECO:0007669"/>
    <property type="project" value="UniProtKB-UniRule"/>
</dbReference>
<dbReference type="GO" id="GO:0048476">
    <property type="term" value="C:Holliday junction resolvase complex"/>
    <property type="evidence" value="ECO:0007669"/>
    <property type="project" value="UniProtKB-UniRule"/>
</dbReference>
<dbReference type="Pfam" id="PF21136">
    <property type="entry name" value="WHD_MUS81"/>
    <property type="match status" value="1"/>
</dbReference>
<dbReference type="FunFam" id="3.40.50.10130:FF:000003">
    <property type="entry name" value="Crossover junction endonuclease MUS81"/>
    <property type="match status" value="1"/>
</dbReference>
<dbReference type="GO" id="GO:0005634">
    <property type="term" value="C:nucleus"/>
    <property type="evidence" value="ECO:0007669"/>
    <property type="project" value="UniProtKB-SubCell"/>
</dbReference>
<evidence type="ECO:0000256" key="2">
    <source>
        <dbReference type="ARBA" id="ARBA00004123"/>
    </source>
</evidence>
<evidence type="ECO:0000256" key="12">
    <source>
        <dbReference type="ARBA" id="ARBA00023242"/>
    </source>
</evidence>
<protein>
    <recommendedName>
        <fullName evidence="13">Crossover junction endonuclease MUS81</fullName>
        <ecNumber evidence="13">3.1.22.-</ecNumber>
    </recommendedName>
</protein>
<dbReference type="FunFam" id="1.10.10.10:FF:000307">
    <property type="entry name" value="Crossover junction endonuclease MUS81"/>
    <property type="match status" value="1"/>
</dbReference>
<dbReference type="Pfam" id="PF21292">
    <property type="entry name" value="EME1-MUS81_C"/>
    <property type="match status" value="1"/>
</dbReference>
<keyword evidence="10 13" id="KW-0233">DNA recombination</keyword>
<dbReference type="Pfam" id="PF02732">
    <property type="entry name" value="ERCC4"/>
    <property type="match status" value="1"/>
</dbReference>
<keyword evidence="9 13" id="KW-0460">Magnesium</keyword>
<dbReference type="CDD" id="cd20074">
    <property type="entry name" value="XPF_nuclease_Mus81"/>
    <property type="match status" value="1"/>
</dbReference>
<dbReference type="PANTHER" id="PTHR13451">
    <property type="entry name" value="CLASS II CROSSOVER JUNCTION ENDONUCLEASE MUS81"/>
    <property type="match status" value="1"/>
</dbReference>
<dbReference type="InterPro" id="IPR036388">
    <property type="entry name" value="WH-like_DNA-bd_sf"/>
</dbReference>
<dbReference type="GO" id="GO:0046872">
    <property type="term" value="F:metal ion binding"/>
    <property type="evidence" value="ECO:0007669"/>
    <property type="project" value="UniProtKB-UniRule"/>
</dbReference>
<evidence type="ECO:0000259" key="15">
    <source>
        <dbReference type="SMART" id="SM00891"/>
    </source>
</evidence>
<dbReference type="Gene3D" id="1.10.10.10">
    <property type="entry name" value="Winged helix-like DNA-binding domain superfamily/Winged helix DNA-binding domain"/>
    <property type="match status" value="1"/>
</dbReference>
<evidence type="ECO:0000256" key="3">
    <source>
        <dbReference type="ARBA" id="ARBA00010015"/>
    </source>
</evidence>
<accession>A0AAV2I5P8</accession>
<dbReference type="AlphaFoldDB" id="A0AAV2I5P8"/>
<dbReference type="SUPFAM" id="SSF52980">
    <property type="entry name" value="Restriction endonuclease-like"/>
    <property type="match status" value="1"/>
</dbReference>
<dbReference type="GO" id="GO:0006308">
    <property type="term" value="P:DNA catabolic process"/>
    <property type="evidence" value="ECO:0007669"/>
    <property type="project" value="UniProtKB-UniRule"/>
</dbReference>
<dbReference type="InterPro" id="IPR047417">
    <property type="entry name" value="WHD_MUS81"/>
</dbReference>
<dbReference type="GO" id="GO:0031573">
    <property type="term" value="P:mitotic intra-S DNA damage checkpoint signaling"/>
    <property type="evidence" value="ECO:0007669"/>
    <property type="project" value="TreeGrafter"/>
</dbReference>
<dbReference type="Gene3D" id="3.40.50.10130">
    <property type="match status" value="1"/>
</dbReference>
<dbReference type="EC" id="3.1.22.-" evidence="13"/>
<evidence type="ECO:0000256" key="13">
    <source>
        <dbReference type="RuleBase" id="RU369042"/>
    </source>
</evidence>
<dbReference type="InterPro" id="IPR011335">
    <property type="entry name" value="Restrct_endonuc-II-like"/>
</dbReference>
<dbReference type="InterPro" id="IPR006166">
    <property type="entry name" value="ERCC4_domain"/>
</dbReference>
<dbReference type="InterPro" id="IPR033309">
    <property type="entry name" value="Mus81"/>
</dbReference>
<comment type="similarity">
    <text evidence="3 13">Belongs to the XPF family.</text>
</comment>
<evidence type="ECO:0000256" key="14">
    <source>
        <dbReference type="SAM" id="MobiDB-lite"/>
    </source>
</evidence>
<dbReference type="GO" id="GO:0000712">
    <property type="term" value="P:resolution of meiotic recombination intermediates"/>
    <property type="evidence" value="ECO:0007669"/>
    <property type="project" value="TreeGrafter"/>
</dbReference>
<evidence type="ECO:0000256" key="1">
    <source>
        <dbReference type="ARBA" id="ARBA00001946"/>
    </source>
</evidence>
<dbReference type="GO" id="GO:0048257">
    <property type="term" value="F:3'-flap endonuclease activity"/>
    <property type="evidence" value="ECO:0007669"/>
    <property type="project" value="TreeGrafter"/>
</dbReference>
<gene>
    <name evidence="16" type="ORF">GSLYS_00013791001</name>
</gene>
<keyword evidence="17" id="KW-1185">Reference proteome</keyword>
<comment type="subcellular location">
    <subcellularLocation>
        <location evidence="2 13">Nucleus</location>
    </subcellularLocation>
</comment>
<dbReference type="CDD" id="cd21036">
    <property type="entry name" value="WH_MUS81"/>
    <property type="match status" value="1"/>
</dbReference>
<dbReference type="Proteomes" id="UP001497497">
    <property type="component" value="Unassembled WGS sequence"/>
</dbReference>
<evidence type="ECO:0000256" key="8">
    <source>
        <dbReference type="ARBA" id="ARBA00022801"/>
    </source>
</evidence>
<feature type="non-terminal residue" evidence="16">
    <location>
        <position position="1"/>
    </location>
</feature>
<evidence type="ECO:0000313" key="17">
    <source>
        <dbReference type="Proteomes" id="UP001497497"/>
    </source>
</evidence>
<evidence type="ECO:0000256" key="6">
    <source>
        <dbReference type="ARBA" id="ARBA00022759"/>
    </source>
</evidence>
<name>A0AAV2I5P8_LYMST</name>
<comment type="cofactor">
    <cofactor evidence="1 13">
        <name>Mg(2+)</name>
        <dbReference type="ChEBI" id="CHEBI:18420"/>
    </cofactor>
</comment>
<evidence type="ECO:0000256" key="5">
    <source>
        <dbReference type="ARBA" id="ARBA00022723"/>
    </source>
</evidence>
<dbReference type="InterPro" id="IPR042530">
    <property type="entry name" value="EME1/EME2_C"/>
</dbReference>
<evidence type="ECO:0000256" key="4">
    <source>
        <dbReference type="ARBA" id="ARBA00022722"/>
    </source>
</evidence>
<comment type="function">
    <text evidence="13">Interacts with EME1 to form a DNA structure-specific endonuclease with substrate preference for branched DNA structures with a 5'-end at the branch nick. Typical substrates include 3'-flap structures, D-loops, replication forks and nicked Holliday junctions. May be required in mitosis for the processing of stalled or collapsed replication fork intermediates. May be required in meiosis for the repair of meiosis-specific double strand breaks subsequent to single-end invasion (SEI).</text>
</comment>
<evidence type="ECO:0000256" key="9">
    <source>
        <dbReference type="ARBA" id="ARBA00022842"/>
    </source>
</evidence>
<comment type="subunit">
    <text evidence="13">Interacts with EME1.</text>
</comment>
<organism evidence="16 17">
    <name type="scientific">Lymnaea stagnalis</name>
    <name type="common">Great pond snail</name>
    <name type="synonym">Helix stagnalis</name>
    <dbReference type="NCBI Taxonomy" id="6523"/>
    <lineage>
        <taxon>Eukaryota</taxon>
        <taxon>Metazoa</taxon>
        <taxon>Spiralia</taxon>
        <taxon>Lophotrochozoa</taxon>
        <taxon>Mollusca</taxon>
        <taxon>Gastropoda</taxon>
        <taxon>Heterobranchia</taxon>
        <taxon>Euthyneura</taxon>
        <taxon>Panpulmonata</taxon>
        <taxon>Hygrophila</taxon>
        <taxon>Lymnaeoidea</taxon>
        <taxon>Lymnaeidae</taxon>
        <taxon>Lymnaea</taxon>
    </lineage>
</organism>
<evidence type="ECO:0000256" key="10">
    <source>
        <dbReference type="ARBA" id="ARBA00023172"/>
    </source>
</evidence>
<evidence type="ECO:0000256" key="11">
    <source>
        <dbReference type="ARBA" id="ARBA00023204"/>
    </source>
</evidence>
<feature type="domain" description="ERCC4" evidence="15">
    <location>
        <begin position="205"/>
        <end position="313"/>
    </location>
</feature>
<dbReference type="InterPro" id="IPR047416">
    <property type="entry name" value="XPF_nuclease_Mus81"/>
</dbReference>
<dbReference type="SMART" id="SM00891">
    <property type="entry name" value="ERCC4"/>
    <property type="match status" value="1"/>
</dbReference>
<feature type="compositionally biased region" description="Basic and acidic residues" evidence="14">
    <location>
        <begin position="135"/>
        <end position="145"/>
    </location>
</feature>
<evidence type="ECO:0000256" key="7">
    <source>
        <dbReference type="ARBA" id="ARBA00022763"/>
    </source>
</evidence>
<sequence length="474" mass="53287">RRSNSQSREYVPAYRSGPYALILTLYRHHQDPLFKGYMTKTELSQSAQPLADKSFTKPNPGSHYTAWSSCGTLLKKGFIQRTSSPARYSLTATGIVLGEQLNRAEESHGVNQEGNEAAVDLVMIDPTVSTLSSKENVDLDDHDPPLVKPPRPATNAPSNHKKNATSAEIKHLPSNLQSAPVSVSTSQYSTPCPEFSLQPGTFDIILCCDNREFFGSKSNSKTLLPDLMKSGVQCDLRLLHVGDLLWIARERVAPNIDRFVAKQGRELVLNYVIERKRMDDLVSSITNGRMKEQKFRLKHCGLSEAIILIEEYGPIQNFSLPEERIKQSIVNSQIIDGFKVRFCSGPSAVVTYLSTMTRFLQQHYSTKTLHAVPIDAAKEMKGQQHIQNKEQFLIQFHDFNQASMKHKDLTVKEMFGRQLIQVPGISAERARAITNVYPTLSTLLEAYEKCKDSKEKEKLLAGIKTGKKERFVFL</sequence>
<keyword evidence="11 13" id="KW-0234">DNA repair</keyword>
<keyword evidence="8 13" id="KW-0378">Hydrolase</keyword>
<dbReference type="GO" id="GO:0008821">
    <property type="term" value="F:crossover junction DNA endonuclease activity"/>
    <property type="evidence" value="ECO:0007669"/>
    <property type="project" value="UniProtKB-UniRule"/>
</dbReference>
<keyword evidence="7 13" id="KW-0227">DNA damage</keyword>
<proteinExistence type="inferred from homology"/>
<evidence type="ECO:0000313" key="16">
    <source>
        <dbReference type="EMBL" id="CAL1540058.1"/>
    </source>
</evidence>
<comment type="caution">
    <text evidence="16">The sequence shown here is derived from an EMBL/GenBank/DDBJ whole genome shotgun (WGS) entry which is preliminary data.</text>
</comment>
<keyword evidence="5 13" id="KW-0479">Metal-binding</keyword>
<feature type="region of interest" description="Disordered" evidence="14">
    <location>
        <begin position="134"/>
        <end position="166"/>
    </location>
</feature>
<keyword evidence="4 13" id="KW-0540">Nuclease</keyword>
<dbReference type="PANTHER" id="PTHR13451:SF0">
    <property type="entry name" value="CROSSOVER JUNCTION ENDONUCLEASE MUS81"/>
    <property type="match status" value="1"/>
</dbReference>
<keyword evidence="6 13" id="KW-0255">Endonuclease</keyword>